<evidence type="ECO:0000259" key="13">
    <source>
        <dbReference type="Pfam" id="PF07730"/>
    </source>
</evidence>
<feature type="coiled-coil region" evidence="9">
    <location>
        <begin position="170"/>
        <end position="197"/>
    </location>
</feature>
<dbReference type="SUPFAM" id="SSF55874">
    <property type="entry name" value="ATPase domain of HSP90 chaperone/DNA topoisomerase II/histidine kinase"/>
    <property type="match status" value="1"/>
</dbReference>
<evidence type="ECO:0000256" key="10">
    <source>
        <dbReference type="SAM" id="MobiDB-lite"/>
    </source>
</evidence>
<evidence type="ECO:0000256" key="9">
    <source>
        <dbReference type="SAM" id="Coils"/>
    </source>
</evidence>
<feature type="domain" description="Histidine kinase/HSP90-like ATPase" evidence="12">
    <location>
        <begin position="309"/>
        <end position="413"/>
    </location>
</feature>
<sequence>MRWLRPLAPLVLAVVVWSALHARPGPGAAGRGLAVSCALGAVAVGGLGALVTLRGPGRARLPGRDHVPGWDHVLSWARVPRWAHAACVTVLMAGSAALVWLQPDGAAVAGIFVGLSLLAPRLRGHLSVPLTVGALVLLATVMAVAQRGSLTSALLNAVMVGAFYGAMFLAMRLAEANRLAERLLAELEQSRAAEAEAAGLAERQRLAREMHDVLAHSLSGLMLQLEGARMLAAADPADPRIPEVIDRAHRLGRSGLAEARRAIGTLRDDELPGPEGLSALVERFERDRGTPCRLISGGEPHELGTESRLALYRVAQEALTNVAKHARHADRVEVRLTYAPSGAHLTIEDFAAGNGGAGEGEPGEPMNGGGEGGGDGDGGGYGLTGMRERAELLGGRLVTGPTPTGFRVDLEVPV</sequence>
<evidence type="ECO:0000256" key="1">
    <source>
        <dbReference type="ARBA" id="ARBA00000085"/>
    </source>
</evidence>
<feature type="transmembrane region" description="Helical" evidence="11">
    <location>
        <begin position="82"/>
        <end position="100"/>
    </location>
</feature>
<dbReference type="PANTHER" id="PTHR24421">
    <property type="entry name" value="NITRATE/NITRITE SENSOR PROTEIN NARX-RELATED"/>
    <property type="match status" value="1"/>
</dbReference>
<dbReference type="Pfam" id="PF07730">
    <property type="entry name" value="HisKA_3"/>
    <property type="match status" value="1"/>
</dbReference>
<dbReference type="PANTHER" id="PTHR24421:SF10">
    <property type="entry name" value="NITRATE_NITRITE SENSOR PROTEIN NARQ"/>
    <property type="match status" value="1"/>
</dbReference>
<dbReference type="Pfam" id="PF02518">
    <property type="entry name" value="HATPase_c"/>
    <property type="match status" value="1"/>
</dbReference>
<keyword evidence="11" id="KW-0472">Membrane</keyword>
<dbReference type="Gene3D" id="1.20.5.1930">
    <property type="match status" value="1"/>
</dbReference>
<evidence type="ECO:0000259" key="12">
    <source>
        <dbReference type="Pfam" id="PF02518"/>
    </source>
</evidence>
<keyword evidence="15" id="KW-1185">Reference proteome</keyword>
<dbReference type="EC" id="2.7.13.3" evidence="2"/>
<comment type="catalytic activity">
    <reaction evidence="1">
        <text>ATP + protein L-histidine = ADP + protein N-phospho-L-histidine.</text>
        <dbReference type="EC" id="2.7.13.3"/>
    </reaction>
</comment>
<proteinExistence type="predicted"/>
<evidence type="ECO:0000256" key="6">
    <source>
        <dbReference type="ARBA" id="ARBA00022777"/>
    </source>
</evidence>
<organism evidence="14 15">
    <name type="scientific">Streptomyces albiaxialis</name>
    <dbReference type="NCBI Taxonomy" id="329523"/>
    <lineage>
        <taxon>Bacteria</taxon>
        <taxon>Bacillati</taxon>
        <taxon>Actinomycetota</taxon>
        <taxon>Actinomycetes</taxon>
        <taxon>Kitasatosporales</taxon>
        <taxon>Streptomycetaceae</taxon>
        <taxon>Streptomyces</taxon>
    </lineage>
</organism>
<dbReference type="InterPro" id="IPR011712">
    <property type="entry name" value="Sig_transdc_His_kin_sub3_dim/P"/>
</dbReference>
<protein>
    <recommendedName>
        <fullName evidence="2">histidine kinase</fullName>
        <ecNumber evidence="2">2.7.13.3</ecNumber>
    </recommendedName>
</protein>
<keyword evidence="3" id="KW-0597">Phosphoprotein</keyword>
<dbReference type="CDD" id="cd16917">
    <property type="entry name" value="HATPase_UhpB-NarQ-NarX-like"/>
    <property type="match status" value="1"/>
</dbReference>
<dbReference type="Gene3D" id="3.30.565.10">
    <property type="entry name" value="Histidine kinase-like ATPase, C-terminal domain"/>
    <property type="match status" value="1"/>
</dbReference>
<name>A0ABN2VKJ5_9ACTN</name>
<keyword evidence="7" id="KW-0067">ATP-binding</keyword>
<keyword evidence="11" id="KW-1133">Transmembrane helix</keyword>
<evidence type="ECO:0000313" key="14">
    <source>
        <dbReference type="EMBL" id="GAA2064589.1"/>
    </source>
</evidence>
<dbReference type="Proteomes" id="UP001500016">
    <property type="component" value="Unassembled WGS sequence"/>
</dbReference>
<evidence type="ECO:0000256" key="2">
    <source>
        <dbReference type="ARBA" id="ARBA00012438"/>
    </source>
</evidence>
<evidence type="ECO:0000256" key="7">
    <source>
        <dbReference type="ARBA" id="ARBA00022840"/>
    </source>
</evidence>
<keyword evidence="11" id="KW-0812">Transmembrane</keyword>
<feature type="transmembrane region" description="Helical" evidence="11">
    <location>
        <begin position="153"/>
        <end position="174"/>
    </location>
</feature>
<evidence type="ECO:0000256" key="3">
    <source>
        <dbReference type="ARBA" id="ARBA00022553"/>
    </source>
</evidence>
<feature type="transmembrane region" description="Helical" evidence="11">
    <location>
        <begin position="32"/>
        <end position="53"/>
    </location>
</feature>
<dbReference type="InterPro" id="IPR050482">
    <property type="entry name" value="Sensor_HK_TwoCompSys"/>
</dbReference>
<feature type="compositionally biased region" description="Gly residues" evidence="10">
    <location>
        <begin position="353"/>
        <end position="380"/>
    </location>
</feature>
<gene>
    <name evidence="14" type="ORF">GCM10009801_09330</name>
</gene>
<dbReference type="InterPro" id="IPR036890">
    <property type="entry name" value="HATPase_C_sf"/>
</dbReference>
<evidence type="ECO:0000256" key="8">
    <source>
        <dbReference type="ARBA" id="ARBA00023012"/>
    </source>
</evidence>
<feature type="domain" description="Signal transduction histidine kinase subgroup 3 dimerisation and phosphoacceptor" evidence="13">
    <location>
        <begin position="202"/>
        <end position="270"/>
    </location>
</feature>
<evidence type="ECO:0000256" key="11">
    <source>
        <dbReference type="SAM" id="Phobius"/>
    </source>
</evidence>
<dbReference type="EMBL" id="BAAAPE010000001">
    <property type="protein sequence ID" value="GAA2064589.1"/>
    <property type="molecule type" value="Genomic_DNA"/>
</dbReference>
<accession>A0ABN2VKJ5</accession>
<keyword evidence="6" id="KW-0418">Kinase</keyword>
<feature type="region of interest" description="Disordered" evidence="10">
    <location>
        <begin position="352"/>
        <end position="380"/>
    </location>
</feature>
<dbReference type="InterPro" id="IPR003594">
    <property type="entry name" value="HATPase_dom"/>
</dbReference>
<keyword evidence="9" id="KW-0175">Coiled coil</keyword>
<evidence type="ECO:0000256" key="5">
    <source>
        <dbReference type="ARBA" id="ARBA00022741"/>
    </source>
</evidence>
<evidence type="ECO:0000256" key="4">
    <source>
        <dbReference type="ARBA" id="ARBA00022679"/>
    </source>
</evidence>
<feature type="transmembrane region" description="Helical" evidence="11">
    <location>
        <begin position="129"/>
        <end position="147"/>
    </location>
</feature>
<keyword evidence="8" id="KW-0902">Two-component regulatory system</keyword>
<reference evidence="14 15" key="1">
    <citation type="journal article" date="2019" name="Int. J. Syst. Evol. Microbiol.">
        <title>The Global Catalogue of Microorganisms (GCM) 10K type strain sequencing project: providing services to taxonomists for standard genome sequencing and annotation.</title>
        <authorList>
            <consortium name="The Broad Institute Genomics Platform"/>
            <consortium name="The Broad Institute Genome Sequencing Center for Infectious Disease"/>
            <person name="Wu L."/>
            <person name="Ma J."/>
        </authorList>
    </citation>
    <scope>NUCLEOTIDE SEQUENCE [LARGE SCALE GENOMIC DNA]</scope>
    <source>
        <strain evidence="14 15">JCM 15478</strain>
    </source>
</reference>
<keyword evidence="4" id="KW-0808">Transferase</keyword>
<keyword evidence="5" id="KW-0547">Nucleotide-binding</keyword>
<evidence type="ECO:0000313" key="15">
    <source>
        <dbReference type="Proteomes" id="UP001500016"/>
    </source>
</evidence>
<comment type="caution">
    <text evidence="14">The sequence shown here is derived from an EMBL/GenBank/DDBJ whole genome shotgun (WGS) entry which is preliminary data.</text>
</comment>